<dbReference type="RefSeq" id="WP_021281665.1">
    <property type="nucleotide sequence ID" value="NZ_JAGGLL010000028.1"/>
</dbReference>
<dbReference type="InterPro" id="IPR041492">
    <property type="entry name" value="HAD_2"/>
</dbReference>
<dbReference type="Pfam" id="PF00485">
    <property type="entry name" value="PRK"/>
    <property type="match status" value="1"/>
</dbReference>
<dbReference type="PANTHER" id="PTHR43434:SF1">
    <property type="entry name" value="PHOSPHOGLYCOLATE PHOSPHATASE"/>
    <property type="match status" value="1"/>
</dbReference>
<dbReference type="InterPro" id="IPR000182">
    <property type="entry name" value="GNAT_dom"/>
</dbReference>
<dbReference type="Pfam" id="PF13302">
    <property type="entry name" value="Acetyltransf_3"/>
    <property type="match status" value="1"/>
</dbReference>
<dbReference type="EMBL" id="JAGGLL010000028">
    <property type="protein sequence ID" value="MBP2023401.1"/>
    <property type="molecule type" value="Genomic_DNA"/>
</dbReference>
<comment type="caution">
    <text evidence="2">The sequence shown here is derived from an EMBL/GenBank/DDBJ whole genome shotgun (WGS) entry which is preliminary data.</text>
</comment>
<dbReference type="InterPro" id="IPR050155">
    <property type="entry name" value="HAD-like_hydrolase_sf"/>
</dbReference>
<dbReference type="InterPro" id="IPR023214">
    <property type="entry name" value="HAD_sf"/>
</dbReference>
<proteinExistence type="predicted"/>
<evidence type="ECO:0000313" key="2">
    <source>
        <dbReference type="EMBL" id="MBP2023401.1"/>
    </source>
</evidence>
<dbReference type="Gene3D" id="3.40.50.300">
    <property type="entry name" value="P-loop containing nucleotide triphosphate hydrolases"/>
    <property type="match status" value="1"/>
</dbReference>
<dbReference type="Gene3D" id="3.40.50.1000">
    <property type="entry name" value="HAD superfamily/HAD-like"/>
    <property type="match status" value="1"/>
</dbReference>
<gene>
    <name evidence="2" type="ORF">J2Z44_003238</name>
</gene>
<organism evidence="2 3">
    <name type="scientific">Clostridium punense</name>
    <dbReference type="NCBI Taxonomy" id="1054297"/>
    <lineage>
        <taxon>Bacteria</taxon>
        <taxon>Bacillati</taxon>
        <taxon>Bacillota</taxon>
        <taxon>Clostridia</taxon>
        <taxon>Eubacteriales</taxon>
        <taxon>Clostridiaceae</taxon>
        <taxon>Clostridium</taxon>
    </lineage>
</organism>
<evidence type="ECO:0000259" key="1">
    <source>
        <dbReference type="PROSITE" id="PS51186"/>
    </source>
</evidence>
<dbReference type="SUPFAM" id="SSF55729">
    <property type="entry name" value="Acyl-CoA N-acyltransferases (Nat)"/>
    <property type="match status" value="1"/>
</dbReference>
<dbReference type="PROSITE" id="PS51186">
    <property type="entry name" value="GNAT"/>
    <property type="match status" value="1"/>
</dbReference>
<sequence length="598" mass="68455">MYSYTTIIFDLDGTLFKANTVFIDAINHFCISKGIEPFDNERLLKLIGKPSSAICRELFGESLSKEEVQDIRAEIKVNEDKLINKSAQLYEGVKKMLSDLQNEGYTVGICTNGSSEYMNKILSHFNIEEYFQIKKPRVEGLEKFQIIKQILDENAICSAIIVGDTSIDFEAADAARCLSVGVSYGYGGDDFKKSDFIADNPADIPKIISKINGIYKEIAVQIINKKQSNKPMIVGINGVDTAGKSTFTKELARYLFKVGFKSQVISIDDFHNPSNIRNKEKDPIISYLNNAFDLAKIENEIMKPIVSENKLDTELLLLNLERDEFVNDKKYVVDEDTIVLFEGVLLYRQPLNEYFHMRIFIDISFDEVLKRASKRDFSLLGEAVIEKYNRKYIPIQKLYMEQHNPKELSDIIVDNNDYLNPIIIKTPSVIKKKSTSVQLKKLEEEHLDEIIRMLQDDEAKEMLGVIEHPSLSDYKGKNNISYAIVDENNKFIGIVELFNISWKNRRGELSIAIESSMRSKGYGYDAINKILEVGFLEYGINRIWLRVLETNIKAINLYKKVGFSQEGICRAESLRKGQFINQVQMSVLAKEWISIHMK</sequence>
<dbReference type="SFLD" id="SFLDG01129">
    <property type="entry name" value="C1.5:_HAD__Beta-PGM__Phosphata"/>
    <property type="match status" value="1"/>
</dbReference>
<dbReference type="SUPFAM" id="SSF52540">
    <property type="entry name" value="P-loop containing nucleoside triphosphate hydrolases"/>
    <property type="match status" value="1"/>
</dbReference>
<dbReference type="Gene3D" id="1.10.150.240">
    <property type="entry name" value="Putative phosphatase, domain 2"/>
    <property type="match status" value="1"/>
</dbReference>
<keyword evidence="3" id="KW-1185">Reference proteome</keyword>
<keyword evidence="2" id="KW-0378">Hydrolase</keyword>
<dbReference type="Pfam" id="PF13419">
    <property type="entry name" value="HAD_2"/>
    <property type="match status" value="1"/>
</dbReference>
<dbReference type="SFLD" id="SFLDS00003">
    <property type="entry name" value="Haloacid_Dehalogenase"/>
    <property type="match status" value="1"/>
</dbReference>
<dbReference type="GO" id="GO:0008967">
    <property type="term" value="F:phosphoglycolate phosphatase activity"/>
    <property type="evidence" value="ECO:0007669"/>
    <property type="project" value="UniProtKB-EC"/>
</dbReference>
<dbReference type="InterPro" id="IPR016181">
    <property type="entry name" value="Acyl_CoA_acyltransferase"/>
</dbReference>
<feature type="domain" description="N-acetyltransferase" evidence="1">
    <location>
        <begin position="437"/>
        <end position="590"/>
    </location>
</feature>
<dbReference type="InterPro" id="IPR036412">
    <property type="entry name" value="HAD-like_sf"/>
</dbReference>
<dbReference type="InterPro" id="IPR027417">
    <property type="entry name" value="P-loop_NTPase"/>
</dbReference>
<protein>
    <submittedName>
        <fullName evidence="2">Phosphoglycolate phosphatase</fullName>
        <ecNumber evidence="2">3.1.3.18</ecNumber>
    </submittedName>
</protein>
<dbReference type="InterPro" id="IPR023198">
    <property type="entry name" value="PGP-like_dom2"/>
</dbReference>
<dbReference type="InterPro" id="IPR006083">
    <property type="entry name" value="PRK/URK"/>
</dbReference>
<dbReference type="PANTHER" id="PTHR43434">
    <property type="entry name" value="PHOSPHOGLYCOLATE PHOSPHATASE"/>
    <property type="match status" value="1"/>
</dbReference>
<reference evidence="2 3" key="1">
    <citation type="submission" date="2021-03" db="EMBL/GenBank/DDBJ databases">
        <title>Genomic Encyclopedia of Type Strains, Phase IV (KMG-IV): sequencing the most valuable type-strain genomes for metagenomic binning, comparative biology and taxonomic classification.</title>
        <authorList>
            <person name="Goeker M."/>
        </authorList>
    </citation>
    <scope>NUCLEOTIDE SEQUENCE [LARGE SCALE GENOMIC DNA]</scope>
    <source>
        <strain evidence="2 3">DSM 28650</strain>
    </source>
</reference>
<accession>A0ABS4K8C8</accession>
<dbReference type="EC" id="3.1.3.18" evidence="2"/>
<evidence type="ECO:0000313" key="3">
    <source>
        <dbReference type="Proteomes" id="UP001519308"/>
    </source>
</evidence>
<dbReference type="SUPFAM" id="SSF56784">
    <property type="entry name" value="HAD-like"/>
    <property type="match status" value="1"/>
</dbReference>
<dbReference type="Proteomes" id="UP001519308">
    <property type="component" value="Unassembled WGS sequence"/>
</dbReference>
<name>A0ABS4K8C8_9CLOT</name>
<dbReference type="Gene3D" id="3.40.630.30">
    <property type="match status" value="1"/>
</dbReference>